<organism evidence="2 3">
    <name type="scientific">Perkinsus olseni</name>
    <name type="common">Perkinsus atlanticus</name>
    <dbReference type="NCBI Taxonomy" id="32597"/>
    <lineage>
        <taxon>Eukaryota</taxon>
        <taxon>Sar</taxon>
        <taxon>Alveolata</taxon>
        <taxon>Perkinsozoa</taxon>
        <taxon>Perkinsea</taxon>
        <taxon>Perkinsida</taxon>
        <taxon>Perkinsidae</taxon>
        <taxon>Perkinsus</taxon>
    </lineage>
</organism>
<comment type="caution">
    <text evidence="2">The sequence shown here is derived from an EMBL/GenBank/DDBJ whole genome shotgun (WGS) entry which is preliminary data.</text>
</comment>
<accession>A0A7J6R134</accession>
<dbReference type="Proteomes" id="UP000574390">
    <property type="component" value="Unassembled WGS sequence"/>
</dbReference>
<evidence type="ECO:0000313" key="2">
    <source>
        <dbReference type="EMBL" id="KAF4714081.1"/>
    </source>
</evidence>
<feature type="compositionally biased region" description="Low complexity" evidence="1">
    <location>
        <begin position="169"/>
        <end position="181"/>
    </location>
</feature>
<sequence>AATPPKELHPQINLTTIIRFLTESAAVFEGLRMVLQVIRSWGSEVLGFGQTGPLAGVRNSIVRFLRRVLEWFVPRLRVAREGRELQQAWEGKSASTSGTSWLAYLFGGYVLFSLFTEYRQYQQIKRIIREGRKPRRPKEAGGESDVEELLELYKRKQREMYRRKHGNNEEGWSSESQSESEGPGLMGGSP</sequence>
<dbReference type="AlphaFoldDB" id="A0A7J6R134"/>
<feature type="non-terminal residue" evidence="2">
    <location>
        <position position="1"/>
    </location>
</feature>
<proteinExistence type="predicted"/>
<gene>
    <name evidence="2" type="ORF">FOZ62_012125</name>
</gene>
<evidence type="ECO:0000256" key="1">
    <source>
        <dbReference type="SAM" id="MobiDB-lite"/>
    </source>
</evidence>
<name>A0A7J6R134_PEROL</name>
<evidence type="ECO:0000313" key="3">
    <source>
        <dbReference type="Proteomes" id="UP000574390"/>
    </source>
</evidence>
<reference evidence="2 3" key="1">
    <citation type="submission" date="2020-04" db="EMBL/GenBank/DDBJ databases">
        <title>Perkinsus olseni comparative genomics.</title>
        <authorList>
            <person name="Bogema D.R."/>
        </authorList>
    </citation>
    <scope>NUCLEOTIDE SEQUENCE [LARGE SCALE GENOMIC DNA]</scope>
    <source>
        <strain evidence="2">ATCC PRA-205</strain>
    </source>
</reference>
<feature type="region of interest" description="Disordered" evidence="1">
    <location>
        <begin position="161"/>
        <end position="190"/>
    </location>
</feature>
<dbReference type="EMBL" id="JABANM010025759">
    <property type="protein sequence ID" value="KAF4714081.1"/>
    <property type="molecule type" value="Genomic_DNA"/>
</dbReference>
<protein>
    <submittedName>
        <fullName evidence="2">Uncharacterized protein</fullName>
    </submittedName>
</protein>